<sequence length="233" mass="26128">MSSLSLVLVRAKFAENISSAVKILDLGEDSLTQANGSEENSLSRESRGLCMVLLFAGYEQLLKATCREVLEHLKMQSGRVADLHTGYRTLALARAWQSMEATTKTEYWNVMSDRFVSGLYDDVSTINANEFPNDGSFMDRSQVTLVCNLFGFDDIHKVLGRTWDDLSQVRRRRNKVAHGEATAAEVGRDFTYAEAVDLVGRWDTGWNAFLDCVERTIASGPDHFFRSSHARNS</sequence>
<dbReference type="GeneID" id="92754051"/>
<keyword evidence="2" id="KW-1185">Reference proteome</keyword>
<evidence type="ECO:0008006" key="3">
    <source>
        <dbReference type="Google" id="ProtNLM"/>
    </source>
</evidence>
<comment type="caution">
    <text evidence="1">The sequence shown here is derived from an EMBL/GenBank/DDBJ whole genome shotgun (WGS) entry which is preliminary data.</text>
</comment>
<proteinExistence type="predicted"/>
<organism evidence="1 2">
    <name type="scientific">Arthrobacter bambusae</name>
    <dbReference type="NCBI Taxonomy" id="1338426"/>
    <lineage>
        <taxon>Bacteria</taxon>
        <taxon>Bacillati</taxon>
        <taxon>Actinomycetota</taxon>
        <taxon>Actinomycetes</taxon>
        <taxon>Micrococcales</taxon>
        <taxon>Micrococcaceae</taxon>
        <taxon>Arthrobacter</taxon>
    </lineage>
</organism>
<accession>A0ABV2P967</accession>
<evidence type="ECO:0000313" key="1">
    <source>
        <dbReference type="EMBL" id="MET4541328.1"/>
    </source>
</evidence>
<dbReference type="EMBL" id="JBEPSN010000008">
    <property type="protein sequence ID" value="MET4541328.1"/>
    <property type="molecule type" value="Genomic_DNA"/>
</dbReference>
<protein>
    <recommendedName>
        <fullName evidence="3">RiboL-PSP-HEPN domain-containing protein</fullName>
    </recommendedName>
</protein>
<evidence type="ECO:0000313" key="2">
    <source>
        <dbReference type="Proteomes" id="UP001549307"/>
    </source>
</evidence>
<gene>
    <name evidence="1" type="ORF">ABIE37_003123</name>
</gene>
<dbReference type="Proteomes" id="UP001549307">
    <property type="component" value="Unassembled WGS sequence"/>
</dbReference>
<dbReference type="RefSeq" id="WP_354231017.1">
    <property type="nucleotide sequence ID" value="NZ_JBEPSN010000008.1"/>
</dbReference>
<reference evidence="1 2" key="1">
    <citation type="submission" date="2024-06" db="EMBL/GenBank/DDBJ databases">
        <title>Sorghum-associated microbial communities from plants grown in Nebraska, USA.</title>
        <authorList>
            <person name="Schachtman D."/>
        </authorList>
    </citation>
    <scope>NUCLEOTIDE SEQUENCE [LARGE SCALE GENOMIC DNA]</scope>
    <source>
        <strain evidence="1 2">3552</strain>
    </source>
</reference>
<name>A0ABV2P967_9MICC</name>